<reference evidence="3 4" key="1">
    <citation type="submission" date="2017-09" db="EMBL/GenBank/DDBJ databases">
        <title>The Catabolism of 3,6-Dichlorosalicylic acid is Initiated by the Cytochrome P450 Monooxygenase DsmABC in Rhizorhabdus dicambivorans Ndbn-20.</title>
        <authorList>
            <person name="Na L."/>
        </authorList>
    </citation>
    <scope>NUCLEOTIDE SEQUENCE [LARGE SCALE GENOMIC DNA]</scope>
    <source>
        <strain evidence="3 4">Ndbn-20m</strain>
    </source>
</reference>
<dbReference type="CDD" id="cd05288">
    <property type="entry name" value="PGDH"/>
    <property type="match status" value="1"/>
</dbReference>
<dbReference type="Gene3D" id="3.90.180.10">
    <property type="entry name" value="Medium-chain alcohol dehydrogenases, catalytic domain"/>
    <property type="match status" value="1"/>
</dbReference>
<dbReference type="InterPro" id="IPR045010">
    <property type="entry name" value="MDR_fam"/>
</dbReference>
<evidence type="ECO:0000313" key="3">
    <source>
        <dbReference type="EMBL" id="PCE42708.1"/>
    </source>
</evidence>
<dbReference type="RefSeq" id="WP_066959699.1">
    <property type="nucleotide sequence ID" value="NZ_CP023449.1"/>
</dbReference>
<dbReference type="InterPro" id="IPR036291">
    <property type="entry name" value="NAD(P)-bd_dom_sf"/>
</dbReference>
<evidence type="ECO:0000259" key="2">
    <source>
        <dbReference type="SMART" id="SM00829"/>
    </source>
</evidence>
<keyword evidence="4" id="KW-1185">Reference proteome</keyword>
<dbReference type="InterPro" id="IPR013149">
    <property type="entry name" value="ADH-like_C"/>
</dbReference>
<dbReference type="Gene3D" id="3.40.50.720">
    <property type="entry name" value="NAD(P)-binding Rossmann-like Domain"/>
    <property type="match status" value="1"/>
</dbReference>
<proteinExistence type="predicted"/>
<dbReference type="EMBL" id="NWUF01000006">
    <property type="protein sequence ID" value="PCE42708.1"/>
    <property type="molecule type" value="Genomic_DNA"/>
</dbReference>
<protein>
    <submittedName>
        <fullName evidence="3">NADP-dependent oxidoreductase</fullName>
    </submittedName>
</protein>
<dbReference type="FunFam" id="3.40.50.720:FF:000121">
    <property type="entry name" value="Prostaglandin reductase 2"/>
    <property type="match status" value="1"/>
</dbReference>
<dbReference type="InterPro" id="IPR041694">
    <property type="entry name" value="ADH_N_2"/>
</dbReference>
<dbReference type="SUPFAM" id="SSF50129">
    <property type="entry name" value="GroES-like"/>
    <property type="match status" value="1"/>
</dbReference>
<dbReference type="Pfam" id="PF00107">
    <property type="entry name" value="ADH_zinc_N"/>
    <property type="match status" value="1"/>
</dbReference>
<evidence type="ECO:0000313" key="4">
    <source>
        <dbReference type="Proteomes" id="UP000218934"/>
    </source>
</evidence>
<dbReference type="SMART" id="SM00829">
    <property type="entry name" value="PKS_ER"/>
    <property type="match status" value="1"/>
</dbReference>
<dbReference type="SUPFAM" id="SSF51735">
    <property type="entry name" value="NAD(P)-binding Rossmann-fold domains"/>
    <property type="match status" value="1"/>
</dbReference>
<comment type="caution">
    <text evidence="3">The sequence shown here is derived from an EMBL/GenBank/DDBJ whole genome shotgun (WGS) entry which is preliminary data.</text>
</comment>
<evidence type="ECO:0000256" key="1">
    <source>
        <dbReference type="ARBA" id="ARBA00023002"/>
    </source>
</evidence>
<sequence length="336" mass="35838">MSQRQWIVRGKPLGRAIEPSDHELVEAPVREPEAGELLVRVEWLGIDPAQKSWIEQDVGYMAQAGADQVQPGYGAGTVLRSAHPDYAVGDRVMGLLGWRERATVAVSDVEKLPDGVAPELALACLGNTGRTAYLALTKVGRPKPGDTLLISAAAGATGSLAGQIGKLAGCRVVGIAGGPQKCAMLVEQLGFDDAIDYKAGNVRRRLKESCPDGIDIFFDNVGGELLDQALARLAKGARVVICGGIARYNADPRDPAQMPPGPRNYFNLVFAGATMGGFLIFDEQTDWPKADARLIPWLKEQRIKPLLDIAEGLENAPAALARLFAGGNVGKQLVRL</sequence>
<dbReference type="AlphaFoldDB" id="A0A2A4FWX8"/>
<dbReference type="InterPro" id="IPR020843">
    <property type="entry name" value="ER"/>
</dbReference>
<feature type="domain" description="Enoyl reductase (ER)" evidence="2">
    <location>
        <begin position="15"/>
        <end position="334"/>
    </location>
</feature>
<dbReference type="GO" id="GO:0016628">
    <property type="term" value="F:oxidoreductase activity, acting on the CH-CH group of donors, NAD or NADP as acceptor"/>
    <property type="evidence" value="ECO:0007669"/>
    <property type="project" value="InterPro"/>
</dbReference>
<dbReference type="KEGG" id="rdi:CMV14_03515"/>
<dbReference type="Pfam" id="PF16884">
    <property type="entry name" value="ADH_N_2"/>
    <property type="match status" value="1"/>
</dbReference>
<dbReference type="PANTHER" id="PTHR43205:SF42">
    <property type="entry name" value="ALCOHOL DEHYDROGENASE, ZINC-CONTAINING (AFU_ORTHOLOGUE AFUA_7G04530)"/>
    <property type="match status" value="1"/>
</dbReference>
<name>A0A2A4FWX8_9SPHN</name>
<dbReference type="Proteomes" id="UP000218934">
    <property type="component" value="Unassembled WGS sequence"/>
</dbReference>
<gene>
    <name evidence="3" type="ORF">COO09_07650</name>
</gene>
<keyword evidence="1" id="KW-0560">Oxidoreductase</keyword>
<organism evidence="3 4">
    <name type="scientific">Rhizorhabdus dicambivorans</name>
    <dbReference type="NCBI Taxonomy" id="1850238"/>
    <lineage>
        <taxon>Bacteria</taxon>
        <taxon>Pseudomonadati</taxon>
        <taxon>Pseudomonadota</taxon>
        <taxon>Alphaproteobacteria</taxon>
        <taxon>Sphingomonadales</taxon>
        <taxon>Sphingomonadaceae</taxon>
        <taxon>Rhizorhabdus</taxon>
    </lineage>
</organism>
<dbReference type="InterPro" id="IPR011032">
    <property type="entry name" value="GroES-like_sf"/>
</dbReference>
<dbReference type="PANTHER" id="PTHR43205">
    <property type="entry name" value="PROSTAGLANDIN REDUCTASE"/>
    <property type="match status" value="1"/>
</dbReference>
<dbReference type="OrthoDB" id="9805663at2"/>
<accession>A0A2A4FWX8</accession>